<evidence type="ECO:0000313" key="6">
    <source>
        <dbReference type="Proteomes" id="UP000502035"/>
    </source>
</evidence>
<feature type="signal peptide" evidence="2">
    <location>
        <begin position="1"/>
        <end position="18"/>
    </location>
</feature>
<protein>
    <submittedName>
        <fullName evidence="5">MCE family protein</fullName>
    </submittedName>
</protein>
<name>A0A6G7YJ11_9ACTN</name>
<dbReference type="InterPro" id="IPR024516">
    <property type="entry name" value="Mce_C"/>
</dbReference>
<evidence type="ECO:0000256" key="1">
    <source>
        <dbReference type="SAM" id="MobiDB-lite"/>
    </source>
</evidence>
<dbReference type="PANTHER" id="PTHR33371">
    <property type="entry name" value="INTERMEMBRANE PHOSPHOLIPID TRANSPORT SYSTEM BINDING PROTEIN MLAD-RELATED"/>
    <property type="match status" value="1"/>
</dbReference>
<dbReference type="AlphaFoldDB" id="A0A6G7YJ11"/>
<keyword evidence="6" id="KW-1185">Reference proteome</keyword>
<evidence type="ECO:0000256" key="2">
    <source>
        <dbReference type="SAM" id="SignalP"/>
    </source>
</evidence>
<sequence length="425" mass="44298">MRRSSSRGFVRVGALALAAVLTSGCVVDDAYDLPLPGGKHSVAEEDGFEITAVFTDVLNVVPQTAVMVDDVPVGQVLDVKRVGWHAEVKLRIRKDVELPGDAVAEIRQASLLGEKYVALLEPSEASEEPVGAGTDGAGTQAVSANGDSLGEGDVIGLDQTGRNPEVEEVLGALSFLLSGGGVAQIKTISQELNKMMTGRTGAMRSVLSEVETLMTTLNGQRDDLIAAFDALNNLSKTLVAEKETIGDALDAMGPAIAVLDKQHDELVDLLVELDKLGAVGTRVINATKDDLIAQLRHLEPVLRELADADESLVPGLVATAAYPFPPEAVNAIKGDYANVAFLMQVNLTPVSQGGLVPTTLQELQTLCVSTPLAPVCSQAGPAVEQLCEAGSGLNVPLCRPRTLARVPAALSPEALARVAAPGGAR</sequence>
<dbReference type="PROSITE" id="PS51257">
    <property type="entry name" value="PROKAR_LIPOPROTEIN"/>
    <property type="match status" value="1"/>
</dbReference>
<organism evidence="5 6">
    <name type="scientific">Nocardioides piscis</name>
    <dbReference type="NCBI Taxonomy" id="2714938"/>
    <lineage>
        <taxon>Bacteria</taxon>
        <taxon>Bacillati</taxon>
        <taxon>Actinomycetota</taxon>
        <taxon>Actinomycetes</taxon>
        <taxon>Propionibacteriales</taxon>
        <taxon>Nocardioidaceae</taxon>
        <taxon>Nocardioides</taxon>
    </lineage>
</organism>
<keyword evidence="2" id="KW-0732">Signal</keyword>
<dbReference type="PANTHER" id="PTHR33371:SF15">
    <property type="entry name" value="LIPOPROTEIN LPRN"/>
    <property type="match status" value="1"/>
</dbReference>
<feature type="region of interest" description="Disordered" evidence="1">
    <location>
        <begin position="123"/>
        <end position="143"/>
    </location>
</feature>
<accession>A0A6G7YJ11</accession>
<evidence type="ECO:0000259" key="3">
    <source>
        <dbReference type="Pfam" id="PF02470"/>
    </source>
</evidence>
<dbReference type="Pfam" id="PF11887">
    <property type="entry name" value="Mce4_CUP1"/>
    <property type="match status" value="1"/>
</dbReference>
<feature type="domain" description="Mammalian cell entry C-terminal" evidence="4">
    <location>
        <begin position="148"/>
        <end position="314"/>
    </location>
</feature>
<dbReference type="InterPro" id="IPR003399">
    <property type="entry name" value="Mce/MlaD"/>
</dbReference>
<dbReference type="GO" id="GO:0005576">
    <property type="term" value="C:extracellular region"/>
    <property type="evidence" value="ECO:0007669"/>
    <property type="project" value="TreeGrafter"/>
</dbReference>
<reference evidence="5 6" key="1">
    <citation type="submission" date="2020-03" db="EMBL/GenBank/DDBJ databases">
        <title>Nocardioides sp. nov., isolated from fish.</title>
        <authorList>
            <person name="Hyun D.-W."/>
            <person name="Bae J.-W."/>
        </authorList>
    </citation>
    <scope>NUCLEOTIDE SEQUENCE [LARGE SCALE GENOMIC DNA]</scope>
    <source>
        <strain evidence="5 6">HDW12A</strain>
    </source>
</reference>
<evidence type="ECO:0000313" key="5">
    <source>
        <dbReference type="EMBL" id="QIK76717.1"/>
    </source>
</evidence>
<evidence type="ECO:0000259" key="4">
    <source>
        <dbReference type="Pfam" id="PF11887"/>
    </source>
</evidence>
<dbReference type="Pfam" id="PF02470">
    <property type="entry name" value="MlaD"/>
    <property type="match status" value="1"/>
</dbReference>
<dbReference type="KEGG" id="npi:G7071_16085"/>
<gene>
    <name evidence="5" type="ORF">G7071_16085</name>
</gene>
<proteinExistence type="predicted"/>
<feature type="domain" description="Mce/MlaD" evidence="3">
    <location>
        <begin position="47"/>
        <end position="120"/>
    </location>
</feature>
<feature type="chain" id="PRO_5038335232" evidence="2">
    <location>
        <begin position="19"/>
        <end position="425"/>
    </location>
</feature>
<dbReference type="EMBL" id="CP049866">
    <property type="protein sequence ID" value="QIK76717.1"/>
    <property type="molecule type" value="Genomic_DNA"/>
</dbReference>
<dbReference type="RefSeq" id="WP_166320402.1">
    <property type="nucleotide sequence ID" value="NZ_CP049866.1"/>
</dbReference>
<dbReference type="InterPro" id="IPR052336">
    <property type="entry name" value="MlaD_Phospholipid_Transporter"/>
</dbReference>
<dbReference type="Proteomes" id="UP000502035">
    <property type="component" value="Chromosome"/>
</dbReference>